<sequence length="399" mass="46660">MQLLDQKMGNLLQTIFQTKNRTFNKSKRCDSNPNPNPNHHHHHRQQSSTTSERESKKSLNKSSTKSKRSNNEDNCTTTMINRSLIDSKSQNDRNLFSIKTTTDDEDDNSNGNDNKASPFQRDYRHLQPHEMLVPLEKYRPRRSNIRRSARQHVSVTKNQTDDCQQNQHRNSDPDLLTEITKEFNFMRESSRIVEDNDENNDYDDDDGFGSERNENQQNDSVDDLDPSERNKRARIKISEILRRQSQLQSASSRANHHQFKHQSLFIPNFHNSHDGLNEHRMNCNHHQDGRNFYRMNSLNDDDRMCSKNFDRSNDCYVRNNNNNNNLNNISIHCDDDCEAELGDHHRSDRKSIQLIPRPVLPKEKALFIDELKKFQSHFTGNGIRGNQMQSNSIPSVESS</sequence>
<gene>
    <name evidence="2" type="ORF">SSS_558</name>
</gene>
<evidence type="ECO:0000313" key="3">
    <source>
        <dbReference type="EnsemblMetazoa" id="KAF7494052.1"/>
    </source>
</evidence>
<keyword evidence="4" id="KW-1185">Reference proteome</keyword>
<evidence type="ECO:0000313" key="2">
    <source>
        <dbReference type="EMBL" id="KAF7494052.1"/>
    </source>
</evidence>
<reference evidence="3" key="3">
    <citation type="submission" date="2022-06" db="UniProtKB">
        <authorList>
            <consortium name="EnsemblMetazoa"/>
        </authorList>
    </citation>
    <scope>IDENTIFICATION</scope>
</reference>
<accession>A0A834VE00</accession>
<evidence type="ECO:0000313" key="4">
    <source>
        <dbReference type="Proteomes" id="UP000070412"/>
    </source>
</evidence>
<evidence type="ECO:0000256" key="1">
    <source>
        <dbReference type="SAM" id="MobiDB-lite"/>
    </source>
</evidence>
<name>A0A834VE00_SARSC</name>
<dbReference type="EnsemblMetazoa" id="SSS_558s_mrna">
    <property type="protein sequence ID" value="KAF7494052.1"/>
    <property type="gene ID" value="SSS_558"/>
</dbReference>
<dbReference type="AlphaFoldDB" id="A0A834VE00"/>
<dbReference type="Proteomes" id="UP000070412">
    <property type="component" value="Unassembled WGS sequence"/>
</dbReference>
<dbReference type="EMBL" id="WVUK01000054">
    <property type="protein sequence ID" value="KAF7494052.1"/>
    <property type="molecule type" value="Genomic_DNA"/>
</dbReference>
<reference evidence="4" key="1">
    <citation type="journal article" date="2020" name="PLoS Negl. Trop. Dis.">
        <title>High-quality nuclear genome for Sarcoptes scabiei-A critical resource for a neglected parasite.</title>
        <authorList>
            <person name="Korhonen P.K."/>
            <person name="Gasser R.B."/>
            <person name="Ma G."/>
            <person name="Wang T."/>
            <person name="Stroehlein A.J."/>
            <person name="Young N.D."/>
            <person name="Ang C.S."/>
            <person name="Fernando D.D."/>
            <person name="Lu H.C."/>
            <person name="Taylor S."/>
            <person name="Reynolds S.L."/>
            <person name="Mofiz E."/>
            <person name="Najaraj S.H."/>
            <person name="Gowda H."/>
            <person name="Madugundu A."/>
            <person name="Renuse S."/>
            <person name="Holt D."/>
            <person name="Pandey A."/>
            <person name="Papenfuss A.T."/>
            <person name="Fischer K."/>
        </authorList>
    </citation>
    <scope>NUCLEOTIDE SEQUENCE [LARGE SCALE GENOMIC DNA]</scope>
</reference>
<feature type="region of interest" description="Disordered" evidence="1">
    <location>
        <begin position="22"/>
        <end position="174"/>
    </location>
</feature>
<feature type="region of interest" description="Disordered" evidence="1">
    <location>
        <begin position="379"/>
        <end position="399"/>
    </location>
</feature>
<protein>
    <submittedName>
        <fullName evidence="2 3">Uncharacterized protein</fullName>
    </submittedName>
</protein>
<reference evidence="2" key="2">
    <citation type="submission" date="2020-01" db="EMBL/GenBank/DDBJ databases">
        <authorList>
            <person name="Korhonen P.K.K."/>
            <person name="Guangxu M.G."/>
            <person name="Wang T.W."/>
            <person name="Stroehlein A.J.S."/>
            <person name="Young N.D."/>
            <person name="Ang C.-S.A."/>
            <person name="Fernando D.W.F."/>
            <person name="Lu H.L."/>
            <person name="Taylor S.T."/>
            <person name="Ehtesham M.E.M."/>
            <person name="Najaraj S.H.N."/>
            <person name="Harsha G.H.G."/>
            <person name="Madugundu A.M."/>
            <person name="Renuse S.R."/>
            <person name="Holt D.H."/>
            <person name="Pandey A.P."/>
            <person name="Papenfuss A.P."/>
            <person name="Gasser R.B.G."/>
            <person name="Fischer K.F."/>
        </authorList>
    </citation>
    <scope>NUCLEOTIDE SEQUENCE</scope>
    <source>
        <strain evidence="2">SSS_KF_BRIS2020</strain>
    </source>
</reference>
<feature type="compositionally biased region" description="Polar residues" evidence="1">
    <location>
        <begin position="151"/>
        <end position="168"/>
    </location>
</feature>
<proteinExistence type="predicted"/>
<feature type="compositionally biased region" description="Acidic residues" evidence="1">
    <location>
        <begin position="195"/>
        <end position="208"/>
    </location>
</feature>
<feature type="compositionally biased region" description="Basic residues" evidence="1">
    <location>
        <begin position="139"/>
        <end position="150"/>
    </location>
</feature>
<feature type="region of interest" description="Disordered" evidence="1">
    <location>
        <begin position="188"/>
        <end position="230"/>
    </location>
</feature>
<feature type="compositionally biased region" description="Polar residues" evidence="1">
    <location>
        <begin position="72"/>
        <end position="99"/>
    </location>
</feature>
<organism evidence="2">
    <name type="scientific">Sarcoptes scabiei</name>
    <name type="common">Itch mite</name>
    <name type="synonym">Acarus scabiei</name>
    <dbReference type="NCBI Taxonomy" id="52283"/>
    <lineage>
        <taxon>Eukaryota</taxon>
        <taxon>Metazoa</taxon>
        <taxon>Ecdysozoa</taxon>
        <taxon>Arthropoda</taxon>
        <taxon>Chelicerata</taxon>
        <taxon>Arachnida</taxon>
        <taxon>Acari</taxon>
        <taxon>Acariformes</taxon>
        <taxon>Sarcoptiformes</taxon>
        <taxon>Astigmata</taxon>
        <taxon>Psoroptidia</taxon>
        <taxon>Sarcoptoidea</taxon>
        <taxon>Sarcoptidae</taxon>
        <taxon>Sarcoptinae</taxon>
        <taxon>Sarcoptes</taxon>
    </lineage>
</organism>